<dbReference type="CDD" id="cd01948">
    <property type="entry name" value="EAL"/>
    <property type="match status" value="1"/>
</dbReference>
<evidence type="ECO:0000313" key="4">
    <source>
        <dbReference type="EMBL" id="MET3584926.1"/>
    </source>
</evidence>
<proteinExistence type="predicted"/>
<comment type="caution">
    <text evidence="4">The sequence shown here is derived from an EMBL/GenBank/DDBJ whole genome shotgun (WGS) entry which is preliminary data.</text>
</comment>
<dbReference type="CDD" id="cd00130">
    <property type="entry name" value="PAS"/>
    <property type="match status" value="2"/>
</dbReference>
<dbReference type="Pfam" id="PF00990">
    <property type="entry name" value="GGDEF"/>
    <property type="match status" value="1"/>
</dbReference>
<dbReference type="InterPro" id="IPR013655">
    <property type="entry name" value="PAS_fold_3"/>
</dbReference>
<dbReference type="InterPro" id="IPR035919">
    <property type="entry name" value="EAL_sf"/>
</dbReference>
<dbReference type="InterPro" id="IPR052155">
    <property type="entry name" value="Biofilm_reg_signaling"/>
</dbReference>
<sequence>MGEQISSLPLPLAIVTACGQTLETNAAFKDLWAEPGLDACLFSTLSKEDRRQLIADIAAAAQGVSCETRELLIVSRQEPRWAQVKVMPLPDGGAAGAALVMCLDSPNRMRGLQELVYRESRWDHALISSDLGVWDHNWGTGRKYYSPTWHKMRGLEPGDPLPASTAEWLQKVHPDDREKVVHAMDRQAAGDPAFAVFDYRERHKDGHWVWIECRGAGVEWDASGKATRVVGTDTDVTVRKASEEAAARIARRLEMALEISGIGVFEADFTTGQSEWDEKMFSIYGFDDNRSIEIGGLWESLVHPEDLPRVLQKVADHASSTETFSDEYRVLRNGEERIIRSHSKRFTDQDGHAKLVGANWDVTEDVMLRRELEHATRLAEAKTAALEAARQEIEHSALHDYLTNLPNRRYLDLTLRRMAGLFSRDAQTLSILHLDLDRFKNINDTLGHATGDALLKHVADVLASSARENDFVARVGGDEFVIIHRAEGSSSTASELARELIARLAKPITVDGHVCRTGASIGIACQTGEETDVTQLLLNADIALYRAKKSGRNRFEFFTPQSYQELVSRKRIADEVLAGLEQRAFVPFYQLQFDATSLDVVGVEALARLMTPDGRLHSPDVFLPVANELGVVADIDAMILDAALSDFRLWQQMGLGIPKFSVNVSYERLYDPALTEKLEALDIEPGVLAFELLESIFLDSCDEQVLMRLAQLRQLGISLEIDDFGTGHASIVSLLKVCPKALKVDRELVAGATRSSEQQALLRSIVEIGRSLDICVVAEGVESDEDIAVLRSLGCDSLQGYGLAKPMPAPDLVAFIQRQHRRRR</sequence>
<evidence type="ECO:0000259" key="1">
    <source>
        <dbReference type="PROSITE" id="PS50113"/>
    </source>
</evidence>
<dbReference type="InterPro" id="IPR043128">
    <property type="entry name" value="Rev_trsase/Diguanyl_cyclase"/>
</dbReference>
<evidence type="ECO:0000313" key="5">
    <source>
        <dbReference type="Proteomes" id="UP001549031"/>
    </source>
</evidence>
<dbReference type="Pfam" id="PF08447">
    <property type="entry name" value="PAS_3"/>
    <property type="match status" value="2"/>
</dbReference>
<dbReference type="NCBIfam" id="TIGR00229">
    <property type="entry name" value="sensory_box"/>
    <property type="match status" value="1"/>
</dbReference>
<dbReference type="InterPro" id="IPR000160">
    <property type="entry name" value="GGDEF_dom"/>
</dbReference>
<dbReference type="PROSITE" id="PS50883">
    <property type="entry name" value="EAL"/>
    <property type="match status" value="1"/>
</dbReference>
<feature type="domain" description="PAC" evidence="1">
    <location>
        <begin position="195"/>
        <end position="248"/>
    </location>
</feature>
<dbReference type="Gene3D" id="3.20.20.450">
    <property type="entry name" value="EAL domain"/>
    <property type="match status" value="1"/>
</dbReference>
<dbReference type="InterPro" id="IPR029787">
    <property type="entry name" value="Nucleotide_cyclase"/>
</dbReference>
<dbReference type="InterPro" id="IPR000014">
    <property type="entry name" value="PAS"/>
</dbReference>
<dbReference type="NCBIfam" id="TIGR00254">
    <property type="entry name" value="GGDEF"/>
    <property type="match status" value="1"/>
</dbReference>
<gene>
    <name evidence="4" type="ORF">ABID21_001027</name>
</gene>
<dbReference type="Proteomes" id="UP001549031">
    <property type="component" value="Unassembled WGS sequence"/>
</dbReference>
<protein>
    <submittedName>
        <fullName evidence="4">Diguanylate cyclase (GGDEF)-like protein/PAS domain S-box-containing protein</fullName>
    </submittedName>
</protein>
<dbReference type="InterPro" id="IPR001633">
    <property type="entry name" value="EAL_dom"/>
</dbReference>
<name>A0ABV2H340_9HYPH</name>
<dbReference type="InterPro" id="IPR013656">
    <property type="entry name" value="PAS_4"/>
</dbReference>
<feature type="domain" description="GGDEF" evidence="3">
    <location>
        <begin position="427"/>
        <end position="560"/>
    </location>
</feature>
<reference evidence="4 5" key="1">
    <citation type="submission" date="2024-06" db="EMBL/GenBank/DDBJ databases">
        <title>Genomic Encyclopedia of Type Strains, Phase IV (KMG-IV): sequencing the most valuable type-strain genomes for metagenomic binning, comparative biology and taxonomic classification.</title>
        <authorList>
            <person name="Goeker M."/>
        </authorList>
    </citation>
    <scope>NUCLEOTIDE SEQUENCE [LARGE SCALE GENOMIC DNA]</scope>
    <source>
        <strain evidence="4 5">DSM 105042</strain>
    </source>
</reference>
<dbReference type="EMBL" id="JBEPLJ010000003">
    <property type="protein sequence ID" value="MET3584926.1"/>
    <property type="molecule type" value="Genomic_DNA"/>
</dbReference>
<dbReference type="SMART" id="SM00091">
    <property type="entry name" value="PAS"/>
    <property type="match status" value="2"/>
</dbReference>
<dbReference type="PROSITE" id="PS50113">
    <property type="entry name" value="PAC"/>
    <property type="match status" value="1"/>
</dbReference>
<evidence type="ECO:0000259" key="3">
    <source>
        <dbReference type="PROSITE" id="PS50887"/>
    </source>
</evidence>
<organism evidence="4 5">
    <name type="scientific">Pseudorhizobium tarimense</name>
    <dbReference type="NCBI Taxonomy" id="1079109"/>
    <lineage>
        <taxon>Bacteria</taxon>
        <taxon>Pseudomonadati</taxon>
        <taxon>Pseudomonadota</taxon>
        <taxon>Alphaproteobacteria</taxon>
        <taxon>Hyphomicrobiales</taxon>
        <taxon>Rhizobiaceae</taxon>
        <taxon>Rhizobium/Agrobacterium group</taxon>
        <taxon>Pseudorhizobium</taxon>
    </lineage>
</organism>
<dbReference type="Pfam" id="PF00563">
    <property type="entry name" value="EAL"/>
    <property type="match status" value="1"/>
</dbReference>
<dbReference type="PROSITE" id="PS50887">
    <property type="entry name" value="GGDEF"/>
    <property type="match status" value="1"/>
</dbReference>
<dbReference type="SUPFAM" id="SSF55073">
    <property type="entry name" value="Nucleotide cyclase"/>
    <property type="match status" value="1"/>
</dbReference>
<dbReference type="Pfam" id="PF08448">
    <property type="entry name" value="PAS_4"/>
    <property type="match status" value="1"/>
</dbReference>
<accession>A0ABV2H340</accession>
<keyword evidence="5" id="KW-1185">Reference proteome</keyword>
<dbReference type="PANTHER" id="PTHR44757">
    <property type="entry name" value="DIGUANYLATE CYCLASE DGCP"/>
    <property type="match status" value="1"/>
</dbReference>
<dbReference type="CDD" id="cd01949">
    <property type="entry name" value="GGDEF"/>
    <property type="match status" value="1"/>
</dbReference>
<dbReference type="SMART" id="SM00267">
    <property type="entry name" value="GGDEF"/>
    <property type="match status" value="1"/>
</dbReference>
<dbReference type="InterPro" id="IPR001610">
    <property type="entry name" value="PAC"/>
</dbReference>
<dbReference type="PANTHER" id="PTHR44757:SF2">
    <property type="entry name" value="BIOFILM ARCHITECTURE MAINTENANCE PROTEIN MBAA"/>
    <property type="match status" value="1"/>
</dbReference>
<dbReference type="SMART" id="SM00086">
    <property type="entry name" value="PAC"/>
    <property type="match status" value="1"/>
</dbReference>
<dbReference type="SUPFAM" id="SSF141868">
    <property type="entry name" value="EAL domain-like"/>
    <property type="match status" value="1"/>
</dbReference>
<feature type="domain" description="EAL" evidence="2">
    <location>
        <begin position="569"/>
        <end position="820"/>
    </location>
</feature>
<dbReference type="SMART" id="SM00052">
    <property type="entry name" value="EAL"/>
    <property type="match status" value="1"/>
</dbReference>
<dbReference type="Gene3D" id="3.30.450.20">
    <property type="entry name" value="PAS domain"/>
    <property type="match status" value="2"/>
</dbReference>
<dbReference type="Gene3D" id="3.30.70.270">
    <property type="match status" value="1"/>
</dbReference>
<evidence type="ECO:0000259" key="2">
    <source>
        <dbReference type="PROSITE" id="PS50883"/>
    </source>
</evidence>
<dbReference type="InterPro" id="IPR035965">
    <property type="entry name" value="PAS-like_dom_sf"/>
</dbReference>
<dbReference type="InterPro" id="IPR000700">
    <property type="entry name" value="PAS-assoc_C"/>
</dbReference>
<dbReference type="RefSeq" id="WP_247242822.1">
    <property type="nucleotide sequence ID" value="NZ_JALJRA010000003.1"/>
</dbReference>
<dbReference type="SUPFAM" id="SSF55785">
    <property type="entry name" value="PYP-like sensor domain (PAS domain)"/>
    <property type="match status" value="2"/>
</dbReference>